<evidence type="ECO:0000259" key="10">
    <source>
        <dbReference type="PROSITE" id="PS51123"/>
    </source>
</evidence>
<evidence type="ECO:0000256" key="2">
    <source>
        <dbReference type="ARBA" id="ARBA00008914"/>
    </source>
</evidence>
<keyword evidence="6 7" id="KW-0472">Membrane</keyword>
<keyword evidence="8" id="KW-0175">Coiled coil</keyword>
<proteinExistence type="inferred from homology"/>
<dbReference type="PANTHER" id="PTHR30329">
    <property type="entry name" value="STATOR ELEMENT OF FLAGELLAR MOTOR COMPLEX"/>
    <property type="match status" value="1"/>
</dbReference>
<evidence type="ECO:0000313" key="12">
    <source>
        <dbReference type="Proteomes" id="UP000193785"/>
    </source>
</evidence>
<organism evidence="11 12">
    <name type="scientific">Pantoea septica</name>
    <dbReference type="NCBI Taxonomy" id="472695"/>
    <lineage>
        <taxon>Bacteria</taxon>
        <taxon>Pseudomonadati</taxon>
        <taxon>Pseudomonadota</taxon>
        <taxon>Gammaproteobacteria</taxon>
        <taxon>Enterobacterales</taxon>
        <taxon>Erwiniaceae</taxon>
        <taxon>Pantoea</taxon>
    </lineage>
</organism>
<comment type="subcellular location">
    <subcellularLocation>
        <location evidence="1">Cell membrane</location>
        <topology evidence="1">Single-pass membrane protein</topology>
    </subcellularLocation>
</comment>
<keyword evidence="3" id="KW-1003">Cell membrane</keyword>
<dbReference type="Proteomes" id="UP000193785">
    <property type="component" value="Unassembled WGS sequence"/>
</dbReference>
<evidence type="ECO:0000256" key="4">
    <source>
        <dbReference type="ARBA" id="ARBA00022692"/>
    </source>
</evidence>
<evidence type="ECO:0000256" key="6">
    <source>
        <dbReference type="ARBA" id="ARBA00023136"/>
    </source>
</evidence>
<reference evidence="11 12" key="1">
    <citation type="journal article" date="2017" name="Antonie Van Leeuwenhoek">
        <title>Phylogenomic resolution of the bacterial genus Pantoea and its relationship with Erwinia and Tatumella.</title>
        <authorList>
            <person name="Palmer M."/>
            <person name="Steenkamp E.T."/>
            <person name="Coetzee M.P."/>
            <person name="Chan W.Y."/>
            <person name="van Zyl E."/>
            <person name="De Maayer P."/>
            <person name="Coutinho T.A."/>
            <person name="Blom J."/>
            <person name="Smits T.H."/>
            <person name="Duffy B."/>
            <person name="Venter S.N."/>
        </authorList>
    </citation>
    <scope>NUCLEOTIDE SEQUENCE [LARGE SCALE GENOMIC DNA]</scope>
    <source>
        <strain evidence="11 12">LMG 5345</strain>
    </source>
</reference>
<dbReference type="EMBL" id="MLJJ01000004">
    <property type="protein sequence ID" value="ORN02589.1"/>
    <property type="molecule type" value="Genomic_DNA"/>
</dbReference>
<dbReference type="InterPro" id="IPR050330">
    <property type="entry name" value="Bact_OuterMem_StrucFunc"/>
</dbReference>
<dbReference type="NCBIfam" id="NF006548">
    <property type="entry name" value="PRK09041.1"/>
    <property type="match status" value="1"/>
</dbReference>
<evidence type="ECO:0000313" key="11">
    <source>
        <dbReference type="EMBL" id="ORN02589.1"/>
    </source>
</evidence>
<accession>A0ABX3UVU0</accession>
<evidence type="ECO:0000256" key="3">
    <source>
        <dbReference type="ARBA" id="ARBA00022475"/>
    </source>
</evidence>
<evidence type="ECO:0000256" key="1">
    <source>
        <dbReference type="ARBA" id="ARBA00004162"/>
    </source>
</evidence>
<dbReference type="InterPro" id="IPR036737">
    <property type="entry name" value="OmpA-like_sf"/>
</dbReference>
<dbReference type="PANTHER" id="PTHR30329:SF18">
    <property type="entry name" value="MOTILITY PROTEIN B"/>
    <property type="match status" value="1"/>
</dbReference>
<evidence type="ECO:0000256" key="5">
    <source>
        <dbReference type="ARBA" id="ARBA00022989"/>
    </source>
</evidence>
<dbReference type="CDD" id="cd07185">
    <property type="entry name" value="OmpA_C-like"/>
    <property type="match status" value="1"/>
</dbReference>
<evidence type="ECO:0000256" key="8">
    <source>
        <dbReference type="SAM" id="Coils"/>
    </source>
</evidence>
<keyword evidence="12" id="KW-1185">Reference proteome</keyword>
<dbReference type="Gene3D" id="3.30.1330.60">
    <property type="entry name" value="OmpA-like domain"/>
    <property type="match status" value="1"/>
</dbReference>
<evidence type="ECO:0000256" key="7">
    <source>
        <dbReference type="PROSITE-ProRule" id="PRU00473"/>
    </source>
</evidence>
<sequence>MSQKHIIVIRKKKGHGGGHHGGSWKIAYADFMTAMMAFFLVMWLLSTSTPLQREQIAEYFKTPLKVALSNGEKSSLSDSVIPGGGADPVKNDGEVNKANLKKIEGKKDKRKLADAREELDKLIRNDARLKNYQANLRLSLTEDGLLIQIIDSNDRPMFKVGSKTLEPYLNDILKALVPVLNTLPNRITLTGHTDSLRYANGDIGYSNWELSADRANALRRALIAGGMPGNKFLRVIGTADTMNVENSSADDPVNRRISILVLSRNKEESILNEDTLVQNMAASDEDEKLKAILNMRPVTAEELHQLPAAQPESGVEK</sequence>
<gene>
    <name evidence="11" type="ORF">HA46_03290</name>
</gene>
<feature type="coiled-coil region" evidence="8">
    <location>
        <begin position="105"/>
        <end position="132"/>
    </location>
</feature>
<feature type="transmembrane region" description="Helical" evidence="9">
    <location>
        <begin position="26"/>
        <end position="45"/>
    </location>
</feature>
<dbReference type="InterPro" id="IPR025713">
    <property type="entry name" value="MotB-like_N_dom"/>
</dbReference>
<comment type="caution">
    <text evidence="11">The sequence shown here is derived from an EMBL/GenBank/DDBJ whole genome shotgun (WGS) entry which is preliminary data.</text>
</comment>
<comment type="similarity">
    <text evidence="2">Belongs to the MotB family.</text>
</comment>
<dbReference type="InterPro" id="IPR006665">
    <property type="entry name" value="OmpA-like"/>
</dbReference>
<evidence type="ECO:0000256" key="9">
    <source>
        <dbReference type="SAM" id="Phobius"/>
    </source>
</evidence>
<protein>
    <recommendedName>
        <fullName evidence="10">OmpA-like domain-containing protein</fullName>
    </recommendedName>
</protein>
<dbReference type="RefSeq" id="WP_084882169.1">
    <property type="nucleotide sequence ID" value="NZ_DALZCT010000011.1"/>
</dbReference>
<keyword evidence="5 9" id="KW-1133">Transmembrane helix</keyword>
<name>A0ABX3UVU0_9GAMM</name>
<dbReference type="PROSITE" id="PS51123">
    <property type="entry name" value="OMPA_2"/>
    <property type="match status" value="1"/>
</dbReference>
<dbReference type="Pfam" id="PF00691">
    <property type="entry name" value="OmpA"/>
    <property type="match status" value="1"/>
</dbReference>
<feature type="domain" description="OmpA-like" evidence="10">
    <location>
        <begin position="145"/>
        <end position="265"/>
    </location>
</feature>
<keyword evidence="4 9" id="KW-0812">Transmembrane</keyword>
<dbReference type="Pfam" id="PF13677">
    <property type="entry name" value="MotB_plug"/>
    <property type="match status" value="1"/>
</dbReference>
<dbReference type="SUPFAM" id="SSF103088">
    <property type="entry name" value="OmpA-like"/>
    <property type="match status" value="1"/>
</dbReference>